<comment type="caution">
    <text evidence="1">The sequence shown here is derived from an EMBL/GenBank/DDBJ whole genome shotgun (WGS) entry which is preliminary data.</text>
</comment>
<accession>A0A3L8SD40</accession>
<dbReference type="Proteomes" id="UP000276834">
    <property type="component" value="Unassembled WGS sequence"/>
</dbReference>
<organism evidence="1 2">
    <name type="scientific">Chloebia gouldiae</name>
    <name type="common">Gouldian finch</name>
    <name type="synonym">Erythrura gouldiae</name>
    <dbReference type="NCBI Taxonomy" id="44316"/>
    <lineage>
        <taxon>Eukaryota</taxon>
        <taxon>Metazoa</taxon>
        <taxon>Chordata</taxon>
        <taxon>Craniata</taxon>
        <taxon>Vertebrata</taxon>
        <taxon>Euteleostomi</taxon>
        <taxon>Archelosauria</taxon>
        <taxon>Archosauria</taxon>
        <taxon>Dinosauria</taxon>
        <taxon>Saurischia</taxon>
        <taxon>Theropoda</taxon>
        <taxon>Coelurosauria</taxon>
        <taxon>Aves</taxon>
        <taxon>Neognathae</taxon>
        <taxon>Neoaves</taxon>
        <taxon>Telluraves</taxon>
        <taxon>Australaves</taxon>
        <taxon>Passeriformes</taxon>
        <taxon>Passeroidea</taxon>
        <taxon>Passeridae</taxon>
        <taxon>Chloebia</taxon>
    </lineage>
</organism>
<protein>
    <submittedName>
        <fullName evidence="1">Uncharacterized protein</fullName>
    </submittedName>
</protein>
<feature type="non-terminal residue" evidence="1">
    <location>
        <position position="1"/>
    </location>
</feature>
<reference evidence="1 2" key="1">
    <citation type="journal article" date="2018" name="Proc. R. Soc. B">
        <title>A non-coding region near Follistatin controls head colour polymorphism in the Gouldian finch.</title>
        <authorList>
            <person name="Toomey M.B."/>
            <person name="Marques C.I."/>
            <person name="Andrade P."/>
            <person name="Araujo P.M."/>
            <person name="Sabatino S."/>
            <person name="Gazda M.A."/>
            <person name="Afonso S."/>
            <person name="Lopes R.J."/>
            <person name="Corbo J.C."/>
            <person name="Carneiro M."/>
        </authorList>
    </citation>
    <scope>NUCLEOTIDE SEQUENCE [LARGE SCALE GENOMIC DNA]</scope>
    <source>
        <strain evidence="1">Red01</strain>
        <tissue evidence="1">Muscle</tissue>
    </source>
</reference>
<evidence type="ECO:0000313" key="2">
    <source>
        <dbReference type="Proteomes" id="UP000276834"/>
    </source>
</evidence>
<keyword evidence="2" id="KW-1185">Reference proteome</keyword>
<name>A0A3L8SD40_CHLGU</name>
<dbReference type="EMBL" id="QUSF01000030">
    <property type="protein sequence ID" value="RLV99809.1"/>
    <property type="molecule type" value="Genomic_DNA"/>
</dbReference>
<proteinExistence type="predicted"/>
<dbReference type="AlphaFoldDB" id="A0A3L8SD40"/>
<evidence type="ECO:0000313" key="1">
    <source>
        <dbReference type="EMBL" id="RLV99809.1"/>
    </source>
</evidence>
<gene>
    <name evidence="1" type="ORF">DV515_00009312</name>
</gene>
<sequence length="62" mass="7007">KFFFHLPELDAHGHLRYELLTALLRHLLAVPQVDLADVPTTFEHEESPPAPSPIPIQLLCDP</sequence>